<keyword evidence="3" id="KW-0645">Protease</keyword>
<dbReference type="AlphaFoldDB" id="A0A4V1LEC4"/>
<dbReference type="GO" id="GO:0006508">
    <property type="term" value="P:proteolysis"/>
    <property type="evidence" value="ECO:0007669"/>
    <property type="project" value="InterPro"/>
</dbReference>
<name>A0A4V1LEC4_CLOTA</name>
<reference evidence="3 4" key="1">
    <citation type="submission" date="2018-06" db="EMBL/GenBank/DDBJ databases">
        <title>Genome conservation of Clostridium tetani.</title>
        <authorList>
            <person name="Bruggemann H."/>
            <person name="Popoff M.R."/>
        </authorList>
    </citation>
    <scope>NUCLEOTIDE SEQUENCE [LARGE SCALE GENOMIC DNA]</scope>
    <source>
        <strain evidence="3 4">2017.061</strain>
    </source>
</reference>
<dbReference type="Gene3D" id="3.40.630.10">
    <property type="entry name" value="Zn peptidases"/>
    <property type="match status" value="1"/>
</dbReference>
<feature type="transmembrane region" description="Helical" evidence="1">
    <location>
        <begin position="5"/>
        <end position="24"/>
    </location>
</feature>
<evidence type="ECO:0000313" key="4">
    <source>
        <dbReference type="Proteomes" id="UP000290921"/>
    </source>
</evidence>
<dbReference type="GO" id="GO:0004177">
    <property type="term" value="F:aminopeptidase activity"/>
    <property type="evidence" value="ECO:0007669"/>
    <property type="project" value="UniProtKB-KW"/>
</dbReference>
<accession>A0A4V1LEC4</accession>
<organism evidence="3 4">
    <name type="scientific">Clostridium tetani</name>
    <dbReference type="NCBI Taxonomy" id="1513"/>
    <lineage>
        <taxon>Bacteria</taxon>
        <taxon>Bacillati</taxon>
        <taxon>Bacillota</taxon>
        <taxon>Clostridia</taxon>
        <taxon>Eubacteriales</taxon>
        <taxon>Clostridiaceae</taxon>
        <taxon>Clostridium</taxon>
    </lineage>
</organism>
<gene>
    <name evidence="3" type="ORF">DP130_13560</name>
</gene>
<keyword evidence="3" id="KW-0378">Hydrolase</keyword>
<feature type="domain" description="Peptidase M28" evidence="2">
    <location>
        <begin position="119"/>
        <end position="328"/>
    </location>
</feature>
<dbReference type="InterPro" id="IPR045175">
    <property type="entry name" value="M28_fam"/>
</dbReference>
<keyword evidence="1" id="KW-0472">Membrane</keyword>
<proteinExistence type="predicted"/>
<dbReference type="GO" id="GO:0008235">
    <property type="term" value="F:metalloexopeptidase activity"/>
    <property type="evidence" value="ECO:0007669"/>
    <property type="project" value="InterPro"/>
</dbReference>
<dbReference type="InterPro" id="IPR007484">
    <property type="entry name" value="Peptidase_M28"/>
</dbReference>
<keyword evidence="1" id="KW-1133">Transmembrane helix</keyword>
<evidence type="ECO:0000256" key="1">
    <source>
        <dbReference type="SAM" id="Phobius"/>
    </source>
</evidence>
<sequence>MNLKFIRNITIIVIVLVLGFYGFINANNTKTSKITNINNFKMPTTEEIITKLCSNEFSGRVINSKGNELTVEYIENLFNKLKLEPVFKDSYLHEFESAILGNSDKNGVPEKQTILKLNNVVGKISGKNNKNAIILGAHFDGYGKVNNPNTKKFEIFRGALDNASGMATILNIAHNLKTRKDTLDYDVIICGFNGELTGYKMGSEQFVKDIKHLYDKIFYINIDCVGAKKAGPIALKNISRVKDSSQLYDSIKNIFKKHNIHYEDIYSSKKVEDCFEKNFFGVSDYKYFEKNNIPNIHIAQSKISDLILKVEDTPEILDYNLIDALALSLSDFIKNNELKFTN</sequence>
<dbReference type="RefSeq" id="WP_129031022.1">
    <property type="nucleotide sequence ID" value="NZ_QMAP01000019.1"/>
</dbReference>
<protein>
    <submittedName>
        <fullName evidence="3">Aminopeptidase</fullName>
    </submittedName>
</protein>
<dbReference type="EMBL" id="QMAP01000019">
    <property type="protein sequence ID" value="RXI44302.1"/>
    <property type="molecule type" value="Genomic_DNA"/>
</dbReference>
<comment type="caution">
    <text evidence="3">The sequence shown here is derived from an EMBL/GenBank/DDBJ whole genome shotgun (WGS) entry which is preliminary data.</text>
</comment>
<keyword evidence="1" id="KW-0812">Transmembrane</keyword>
<dbReference type="PANTHER" id="PTHR12147:SF26">
    <property type="entry name" value="PEPTIDASE M28 DOMAIN-CONTAINING PROTEIN"/>
    <property type="match status" value="1"/>
</dbReference>
<evidence type="ECO:0000313" key="3">
    <source>
        <dbReference type="EMBL" id="RXI44302.1"/>
    </source>
</evidence>
<evidence type="ECO:0000259" key="2">
    <source>
        <dbReference type="Pfam" id="PF04389"/>
    </source>
</evidence>
<keyword evidence="3" id="KW-0031">Aminopeptidase</keyword>
<dbReference type="SUPFAM" id="SSF53187">
    <property type="entry name" value="Zn-dependent exopeptidases"/>
    <property type="match status" value="1"/>
</dbReference>
<dbReference type="Proteomes" id="UP000290921">
    <property type="component" value="Unassembled WGS sequence"/>
</dbReference>
<dbReference type="PANTHER" id="PTHR12147">
    <property type="entry name" value="METALLOPEPTIDASE M28 FAMILY MEMBER"/>
    <property type="match status" value="1"/>
</dbReference>
<dbReference type="Pfam" id="PF04389">
    <property type="entry name" value="Peptidase_M28"/>
    <property type="match status" value="1"/>
</dbReference>